<keyword evidence="5" id="KW-1185">Reference proteome</keyword>
<dbReference type="STRING" id="2903.R1E9P7"/>
<dbReference type="PROSITE" id="PS50088">
    <property type="entry name" value="ANK_REPEAT"/>
    <property type="match status" value="2"/>
</dbReference>
<protein>
    <recommendedName>
        <fullName evidence="6">Ankyrin repeat protein</fullName>
    </recommendedName>
</protein>
<dbReference type="KEGG" id="ehx:EMIHUDRAFT_243908"/>
<dbReference type="PaxDb" id="2903-EOD17614"/>
<dbReference type="Pfam" id="PF13637">
    <property type="entry name" value="Ank_4"/>
    <property type="match status" value="1"/>
</dbReference>
<dbReference type="AlphaFoldDB" id="A0A0D3J279"/>
<sequence length="233" mass="23822">MPVADTRDADPELLLRLWEAAREGDQAVLLEILMGDDGEPPHGLPSGSAMVDEAGLMLLHVLALEGHASAAQWLIDEAGAEVNATAAKSGMTALHFAALKGKAAGGSPSEAATSGYATMASLLLHRGASAMASDAHGVGRHADVCSTLLGALSPEQLNATGPSGETALHRAAYWGHEGVVSLLVQAGADTAATDASGRRPYEAPRARMLLVGASWRLRVSATLTRVAACGDCV</sequence>
<dbReference type="SUPFAM" id="SSF48403">
    <property type="entry name" value="Ankyrin repeat"/>
    <property type="match status" value="1"/>
</dbReference>
<dbReference type="PANTHER" id="PTHR24198">
    <property type="entry name" value="ANKYRIN REPEAT AND PROTEIN KINASE DOMAIN-CONTAINING PROTEIN"/>
    <property type="match status" value="1"/>
</dbReference>
<accession>A0A0D3J279</accession>
<dbReference type="Proteomes" id="UP000013827">
    <property type="component" value="Unassembled WGS sequence"/>
</dbReference>
<keyword evidence="2 3" id="KW-0040">ANK repeat</keyword>
<dbReference type="RefSeq" id="XP_005770043.1">
    <property type="nucleotide sequence ID" value="XM_005769986.1"/>
</dbReference>
<evidence type="ECO:0000313" key="5">
    <source>
        <dbReference type="Proteomes" id="UP000013827"/>
    </source>
</evidence>
<dbReference type="PANTHER" id="PTHR24198:SF165">
    <property type="entry name" value="ANKYRIN REPEAT-CONTAINING PROTEIN-RELATED"/>
    <property type="match status" value="1"/>
</dbReference>
<evidence type="ECO:0000256" key="1">
    <source>
        <dbReference type="ARBA" id="ARBA00022737"/>
    </source>
</evidence>
<dbReference type="HOGENOM" id="CLU_1191774_0_0_1"/>
<organism evidence="4 5">
    <name type="scientific">Emiliania huxleyi (strain CCMP1516)</name>
    <dbReference type="NCBI Taxonomy" id="280463"/>
    <lineage>
        <taxon>Eukaryota</taxon>
        <taxon>Haptista</taxon>
        <taxon>Haptophyta</taxon>
        <taxon>Prymnesiophyceae</taxon>
        <taxon>Isochrysidales</taxon>
        <taxon>Noelaerhabdaceae</taxon>
        <taxon>Emiliania</taxon>
    </lineage>
</organism>
<feature type="repeat" description="ANK" evidence="3">
    <location>
        <begin position="89"/>
        <end position="135"/>
    </location>
</feature>
<name>A0A0D3J279_EMIH1</name>
<feature type="repeat" description="ANK" evidence="3">
    <location>
        <begin position="163"/>
        <end position="195"/>
    </location>
</feature>
<dbReference type="EnsemblProtists" id="EOD17614">
    <property type="protein sequence ID" value="EOD17614"/>
    <property type="gene ID" value="EMIHUDRAFT_243908"/>
</dbReference>
<evidence type="ECO:0000256" key="2">
    <source>
        <dbReference type="ARBA" id="ARBA00023043"/>
    </source>
</evidence>
<dbReference type="GeneID" id="17263780"/>
<dbReference type="eggNOG" id="KOG2319">
    <property type="taxonomic scope" value="Eukaryota"/>
</dbReference>
<dbReference type="Pfam" id="PF00023">
    <property type="entry name" value="Ank"/>
    <property type="match status" value="1"/>
</dbReference>
<dbReference type="Gene3D" id="1.25.40.20">
    <property type="entry name" value="Ankyrin repeat-containing domain"/>
    <property type="match status" value="2"/>
</dbReference>
<reference evidence="4" key="2">
    <citation type="submission" date="2024-10" db="UniProtKB">
        <authorList>
            <consortium name="EnsemblProtists"/>
        </authorList>
    </citation>
    <scope>IDENTIFICATION</scope>
</reference>
<keyword evidence="1" id="KW-0677">Repeat</keyword>
<dbReference type="InterPro" id="IPR036770">
    <property type="entry name" value="Ankyrin_rpt-contain_sf"/>
</dbReference>
<reference evidence="5" key="1">
    <citation type="journal article" date="2013" name="Nature">
        <title>Pan genome of the phytoplankton Emiliania underpins its global distribution.</title>
        <authorList>
            <person name="Read B.A."/>
            <person name="Kegel J."/>
            <person name="Klute M.J."/>
            <person name="Kuo A."/>
            <person name="Lefebvre S.C."/>
            <person name="Maumus F."/>
            <person name="Mayer C."/>
            <person name="Miller J."/>
            <person name="Monier A."/>
            <person name="Salamov A."/>
            <person name="Young J."/>
            <person name="Aguilar M."/>
            <person name="Claverie J.M."/>
            <person name="Frickenhaus S."/>
            <person name="Gonzalez K."/>
            <person name="Herman E.K."/>
            <person name="Lin Y.C."/>
            <person name="Napier J."/>
            <person name="Ogata H."/>
            <person name="Sarno A.F."/>
            <person name="Shmutz J."/>
            <person name="Schroeder D."/>
            <person name="de Vargas C."/>
            <person name="Verret F."/>
            <person name="von Dassow P."/>
            <person name="Valentin K."/>
            <person name="Van de Peer Y."/>
            <person name="Wheeler G."/>
            <person name="Dacks J.B."/>
            <person name="Delwiche C.F."/>
            <person name="Dyhrman S.T."/>
            <person name="Glockner G."/>
            <person name="John U."/>
            <person name="Richards T."/>
            <person name="Worden A.Z."/>
            <person name="Zhang X."/>
            <person name="Grigoriev I.V."/>
            <person name="Allen A.E."/>
            <person name="Bidle K."/>
            <person name="Borodovsky M."/>
            <person name="Bowler C."/>
            <person name="Brownlee C."/>
            <person name="Cock J.M."/>
            <person name="Elias M."/>
            <person name="Gladyshev V.N."/>
            <person name="Groth M."/>
            <person name="Guda C."/>
            <person name="Hadaegh A."/>
            <person name="Iglesias-Rodriguez M.D."/>
            <person name="Jenkins J."/>
            <person name="Jones B.M."/>
            <person name="Lawson T."/>
            <person name="Leese F."/>
            <person name="Lindquist E."/>
            <person name="Lobanov A."/>
            <person name="Lomsadze A."/>
            <person name="Malik S.B."/>
            <person name="Marsh M.E."/>
            <person name="Mackinder L."/>
            <person name="Mock T."/>
            <person name="Mueller-Roeber B."/>
            <person name="Pagarete A."/>
            <person name="Parker M."/>
            <person name="Probert I."/>
            <person name="Quesneville H."/>
            <person name="Raines C."/>
            <person name="Rensing S.A."/>
            <person name="Riano-Pachon D.M."/>
            <person name="Richier S."/>
            <person name="Rokitta S."/>
            <person name="Shiraiwa Y."/>
            <person name="Soanes D.M."/>
            <person name="van der Giezen M."/>
            <person name="Wahlund T.M."/>
            <person name="Williams B."/>
            <person name="Wilson W."/>
            <person name="Wolfe G."/>
            <person name="Wurch L.L."/>
        </authorList>
    </citation>
    <scope>NUCLEOTIDE SEQUENCE</scope>
</reference>
<evidence type="ECO:0008006" key="6">
    <source>
        <dbReference type="Google" id="ProtNLM"/>
    </source>
</evidence>
<dbReference type="InterPro" id="IPR002110">
    <property type="entry name" value="Ankyrin_rpt"/>
</dbReference>
<proteinExistence type="predicted"/>
<dbReference type="SMART" id="SM00248">
    <property type="entry name" value="ANK"/>
    <property type="match status" value="3"/>
</dbReference>
<evidence type="ECO:0000313" key="4">
    <source>
        <dbReference type="EnsemblProtists" id="EOD17614"/>
    </source>
</evidence>
<dbReference type="PROSITE" id="PS50297">
    <property type="entry name" value="ANK_REP_REGION"/>
    <property type="match status" value="1"/>
</dbReference>
<evidence type="ECO:0000256" key="3">
    <source>
        <dbReference type="PROSITE-ProRule" id="PRU00023"/>
    </source>
</evidence>